<accession>A0AAE3QF94</accession>
<dbReference type="InterPro" id="IPR016039">
    <property type="entry name" value="Thiolase-like"/>
</dbReference>
<keyword evidence="4" id="KW-1185">Reference proteome</keyword>
<dbReference type="EMBL" id="JALDYZ010000011">
    <property type="protein sequence ID" value="MDI7923956.1"/>
    <property type="molecule type" value="Genomic_DNA"/>
</dbReference>
<dbReference type="Gene3D" id="3.40.47.10">
    <property type="match status" value="1"/>
</dbReference>
<reference evidence="3" key="1">
    <citation type="submission" date="2022-03" db="EMBL/GenBank/DDBJ databases">
        <title>Fererhizobium litorale gen. nov., sp. nov., isolated from sandy sediments of the Sea of Japan seashore.</title>
        <authorList>
            <person name="Romanenko L."/>
            <person name="Kurilenko V."/>
            <person name="Otstavnykh N."/>
            <person name="Svetashev V."/>
            <person name="Tekutyeva L."/>
            <person name="Isaeva M."/>
            <person name="Mikhailov V."/>
        </authorList>
    </citation>
    <scope>NUCLEOTIDE SEQUENCE</scope>
    <source>
        <strain evidence="3">KMM 9576</strain>
    </source>
</reference>
<dbReference type="RefSeq" id="WP_311787204.1">
    <property type="nucleotide sequence ID" value="NZ_JALDYY010000008.1"/>
</dbReference>
<proteinExistence type="predicted"/>
<dbReference type="InterPro" id="IPR002155">
    <property type="entry name" value="Thiolase"/>
</dbReference>
<evidence type="ECO:0000313" key="4">
    <source>
        <dbReference type="Proteomes" id="UP001161580"/>
    </source>
</evidence>
<dbReference type="Proteomes" id="UP001161580">
    <property type="component" value="Unassembled WGS sequence"/>
</dbReference>
<dbReference type="PANTHER" id="PTHR42870:SF6">
    <property type="entry name" value="ACETYL-COA C-ACYLTRANSFERASE"/>
    <property type="match status" value="1"/>
</dbReference>
<name>A0AAE3QF94_9HYPH</name>
<dbReference type="AlphaFoldDB" id="A0AAE3QF94"/>
<dbReference type="NCBIfam" id="NF005704">
    <property type="entry name" value="PRK07516.1"/>
    <property type="match status" value="1"/>
</dbReference>
<feature type="domain" description="Thiolase N-terminal" evidence="1">
    <location>
        <begin position="3"/>
        <end position="180"/>
    </location>
</feature>
<dbReference type="Pfam" id="PF22691">
    <property type="entry name" value="Thiolase_C_1"/>
    <property type="match status" value="1"/>
</dbReference>
<organism evidence="3 4">
    <name type="scientific">Ferirhizobium litorale</name>
    <dbReference type="NCBI Taxonomy" id="2927786"/>
    <lineage>
        <taxon>Bacteria</taxon>
        <taxon>Pseudomonadati</taxon>
        <taxon>Pseudomonadota</taxon>
        <taxon>Alphaproteobacteria</taxon>
        <taxon>Hyphomicrobiales</taxon>
        <taxon>Rhizobiaceae</taxon>
        <taxon>Ferirhizobium</taxon>
    </lineage>
</organism>
<dbReference type="InterPro" id="IPR055140">
    <property type="entry name" value="Thiolase_C_2"/>
</dbReference>
<dbReference type="Pfam" id="PF00108">
    <property type="entry name" value="Thiolase_N"/>
    <property type="match status" value="1"/>
</dbReference>
<dbReference type="SUPFAM" id="SSF53901">
    <property type="entry name" value="Thiolase-like"/>
    <property type="match status" value="1"/>
</dbReference>
<protein>
    <submittedName>
        <fullName evidence="3">Acetyl-CoA acetyltransferase</fullName>
    </submittedName>
</protein>
<sequence length="387" mass="40782">MPVAIVGWGHTKFGRLDSLSLEELITAAAREALSDAGVVGRDVDAVFLGHFNAGMVPDGFCASMVLAADPHLRFKPATRLENACASGSAAVYAAIDAIESGRARIALVVGAEKMTHLGNADVTRALGAASYQKEEAGLSFPEIFARFAQAYGARYGDPTEAMARIAVKNHENALDNPLAQMHRPLDLEFCLHPSEKNPVIAAPLKKTDCSLVSDGAAALVLCSSEMVGDFRRAVGFRGTAHINDLLPLSAKDLTRMEGPERAFHWAHKRAGVTVNDISFAEVHDCFTIAELMVMEAMGLAGPGEASALVKQGVTTKSGRLPINCSGGLKAKGHPIGATGVSMHVIAARQLVGEAGEMQLRRPELGLCFNMGGGAVASYVSILEPLKV</sequence>
<evidence type="ECO:0000259" key="2">
    <source>
        <dbReference type="Pfam" id="PF22691"/>
    </source>
</evidence>
<evidence type="ECO:0000313" key="3">
    <source>
        <dbReference type="EMBL" id="MDI7923956.1"/>
    </source>
</evidence>
<evidence type="ECO:0000259" key="1">
    <source>
        <dbReference type="Pfam" id="PF00108"/>
    </source>
</evidence>
<feature type="domain" description="Thiolase C-terminal" evidence="2">
    <location>
        <begin position="250"/>
        <end position="383"/>
    </location>
</feature>
<gene>
    <name evidence="3" type="ORF">MRS75_17965</name>
</gene>
<comment type="caution">
    <text evidence="3">The sequence shown here is derived from an EMBL/GenBank/DDBJ whole genome shotgun (WGS) entry which is preliminary data.</text>
</comment>
<dbReference type="CDD" id="cd00829">
    <property type="entry name" value="SCP-x_thiolase"/>
    <property type="match status" value="1"/>
</dbReference>
<dbReference type="InterPro" id="IPR020616">
    <property type="entry name" value="Thiolase_N"/>
</dbReference>
<dbReference type="GO" id="GO:0003988">
    <property type="term" value="F:acetyl-CoA C-acyltransferase activity"/>
    <property type="evidence" value="ECO:0007669"/>
    <property type="project" value="UniProtKB-ARBA"/>
</dbReference>
<dbReference type="PANTHER" id="PTHR42870">
    <property type="entry name" value="ACETYL-COA C-ACETYLTRANSFERASE"/>
    <property type="match status" value="1"/>
</dbReference>
<dbReference type="PIRSF" id="PIRSF000429">
    <property type="entry name" value="Ac-CoA_Ac_transf"/>
    <property type="match status" value="1"/>
</dbReference>